<comment type="similarity">
    <text evidence="1">Belongs to the ETS family.</text>
</comment>
<keyword evidence="5" id="KW-1185">Reference proteome</keyword>
<reference evidence="4" key="1">
    <citation type="submission" date="2023-10" db="EMBL/GenBank/DDBJ databases">
        <title>Genome assembly of Pristionchus species.</title>
        <authorList>
            <person name="Yoshida K."/>
            <person name="Sommer R.J."/>
        </authorList>
    </citation>
    <scope>NUCLEOTIDE SEQUENCE</scope>
    <source>
        <strain evidence="4">RS5133</strain>
    </source>
</reference>
<evidence type="ECO:0000256" key="1">
    <source>
        <dbReference type="ARBA" id="ARBA00005562"/>
    </source>
</evidence>
<feature type="region of interest" description="Disordered" evidence="2">
    <location>
        <begin position="1"/>
        <end position="70"/>
    </location>
</feature>
<gene>
    <name evidence="4" type="ORF">PFISCL1PPCAC_12355</name>
</gene>
<dbReference type="GO" id="GO:0043565">
    <property type="term" value="F:sequence-specific DNA binding"/>
    <property type="evidence" value="ECO:0007669"/>
    <property type="project" value="InterPro"/>
</dbReference>
<feature type="non-terminal residue" evidence="4">
    <location>
        <position position="1"/>
    </location>
</feature>
<dbReference type="Proteomes" id="UP001432322">
    <property type="component" value="Unassembled WGS sequence"/>
</dbReference>
<dbReference type="InterPro" id="IPR000418">
    <property type="entry name" value="Ets_dom"/>
</dbReference>
<feature type="compositionally biased region" description="Low complexity" evidence="2">
    <location>
        <begin position="30"/>
        <end position="45"/>
    </location>
</feature>
<comment type="caution">
    <text evidence="4">The sequence shown here is derived from an EMBL/GenBank/DDBJ whole genome shotgun (WGS) entry which is preliminary data.</text>
</comment>
<accession>A0AAV5VRW0</accession>
<evidence type="ECO:0000313" key="4">
    <source>
        <dbReference type="EMBL" id="GMT21058.1"/>
    </source>
</evidence>
<feature type="compositionally biased region" description="Polar residues" evidence="2">
    <location>
        <begin position="1"/>
        <end position="26"/>
    </location>
</feature>
<sequence>TVASTAHDTVASTSQSTTVPSKQTTVAPIPSTTVASTVPSTASASKLKKGRKDPKDLIRPKEDYGTFDPSRILPEDPKLKGCREDDKKICWFFLLTLLMDPTKKEIVAWTGRGREFV</sequence>
<dbReference type="Gene3D" id="1.10.10.10">
    <property type="entry name" value="Winged helix-like DNA-binding domain superfamily/Winged helix DNA-binding domain"/>
    <property type="match status" value="1"/>
</dbReference>
<protein>
    <recommendedName>
        <fullName evidence="3">ETS domain-containing protein</fullName>
    </recommendedName>
</protein>
<name>A0AAV5VRW0_9BILA</name>
<dbReference type="PROSITE" id="PS50061">
    <property type="entry name" value="ETS_DOMAIN_3"/>
    <property type="match status" value="1"/>
</dbReference>
<evidence type="ECO:0000313" key="5">
    <source>
        <dbReference type="Proteomes" id="UP001432322"/>
    </source>
</evidence>
<proteinExistence type="inferred from homology"/>
<evidence type="ECO:0000256" key="2">
    <source>
        <dbReference type="SAM" id="MobiDB-lite"/>
    </source>
</evidence>
<dbReference type="EMBL" id="BTSY01000003">
    <property type="protein sequence ID" value="GMT21058.1"/>
    <property type="molecule type" value="Genomic_DNA"/>
</dbReference>
<dbReference type="InterPro" id="IPR036388">
    <property type="entry name" value="WH-like_DNA-bd_sf"/>
</dbReference>
<evidence type="ECO:0000259" key="3">
    <source>
        <dbReference type="PROSITE" id="PS50061"/>
    </source>
</evidence>
<dbReference type="AlphaFoldDB" id="A0AAV5VRW0"/>
<dbReference type="GO" id="GO:0003700">
    <property type="term" value="F:DNA-binding transcription factor activity"/>
    <property type="evidence" value="ECO:0007669"/>
    <property type="project" value="InterPro"/>
</dbReference>
<organism evidence="4 5">
    <name type="scientific">Pristionchus fissidentatus</name>
    <dbReference type="NCBI Taxonomy" id="1538716"/>
    <lineage>
        <taxon>Eukaryota</taxon>
        <taxon>Metazoa</taxon>
        <taxon>Ecdysozoa</taxon>
        <taxon>Nematoda</taxon>
        <taxon>Chromadorea</taxon>
        <taxon>Rhabditida</taxon>
        <taxon>Rhabditina</taxon>
        <taxon>Diplogasteromorpha</taxon>
        <taxon>Diplogasteroidea</taxon>
        <taxon>Neodiplogasteridae</taxon>
        <taxon>Pristionchus</taxon>
    </lineage>
</organism>
<feature type="domain" description="ETS" evidence="3">
    <location>
        <begin position="88"/>
        <end position="117"/>
    </location>
</feature>
<feature type="compositionally biased region" description="Basic and acidic residues" evidence="2">
    <location>
        <begin position="53"/>
        <end position="64"/>
    </location>
</feature>